<keyword evidence="3" id="KW-0863">Zinc-finger</keyword>
<dbReference type="InterPro" id="IPR052035">
    <property type="entry name" value="ZnF_BED_domain_contain"/>
</dbReference>
<dbReference type="Proteomes" id="UP001219525">
    <property type="component" value="Unassembled WGS sequence"/>
</dbReference>
<dbReference type="PANTHER" id="PTHR46481">
    <property type="entry name" value="ZINC FINGER BED DOMAIN-CONTAINING PROTEIN 4"/>
    <property type="match status" value="1"/>
</dbReference>
<feature type="non-terminal residue" evidence="6">
    <location>
        <position position="181"/>
    </location>
</feature>
<evidence type="ECO:0000256" key="3">
    <source>
        <dbReference type="ARBA" id="ARBA00022771"/>
    </source>
</evidence>
<evidence type="ECO:0000256" key="1">
    <source>
        <dbReference type="ARBA" id="ARBA00004123"/>
    </source>
</evidence>
<dbReference type="PANTHER" id="PTHR46481:SF10">
    <property type="entry name" value="ZINC FINGER BED DOMAIN-CONTAINING PROTEIN 39"/>
    <property type="match status" value="1"/>
</dbReference>
<gene>
    <name evidence="6" type="ORF">GGX14DRAFT_322203</name>
</gene>
<sequence>SECYSHFKDPTVLIVGDIIKYVFVCKRFPSKDVKRARYDTSTSNLVNHASSCAPASGVSIIKKFTKGGDYPVGRFRLSLALWIAVRNRPHAILKDDELVEAFMSLQPNVHVPSDNTIARDIKLLVALTKPIVKERLAAHKGAIHGMLDGWTSPNVLSMVGFGIQYVVQNELKTHLLDMIPL</sequence>
<accession>A0AAD6XZF1</accession>
<protein>
    <submittedName>
        <fullName evidence="6">Uncharacterized protein</fullName>
    </submittedName>
</protein>
<reference evidence="6" key="1">
    <citation type="submission" date="2023-03" db="EMBL/GenBank/DDBJ databases">
        <title>Massive genome expansion in bonnet fungi (Mycena s.s.) driven by repeated elements and novel gene families across ecological guilds.</title>
        <authorList>
            <consortium name="Lawrence Berkeley National Laboratory"/>
            <person name="Harder C.B."/>
            <person name="Miyauchi S."/>
            <person name="Viragh M."/>
            <person name="Kuo A."/>
            <person name="Thoen E."/>
            <person name="Andreopoulos B."/>
            <person name="Lu D."/>
            <person name="Skrede I."/>
            <person name="Drula E."/>
            <person name="Henrissat B."/>
            <person name="Morin E."/>
            <person name="Kohler A."/>
            <person name="Barry K."/>
            <person name="LaButti K."/>
            <person name="Morin E."/>
            <person name="Salamov A."/>
            <person name="Lipzen A."/>
            <person name="Mereny Z."/>
            <person name="Hegedus B."/>
            <person name="Baldrian P."/>
            <person name="Stursova M."/>
            <person name="Weitz H."/>
            <person name="Taylor A."/>
            <person name="Grigoriev I.V."/>
            <person name="Nagy L.G."/>
            <person name="Martin F."/>
            <person name="Kauserud H."/>
        </authorList>
    </citation>
    <scope>NUCLEOTIDE SEQUENCE</scope>
    <source>
        <strain evidence="6">9144</strain>
    </source>
</reference>
<evidence type="ECO:0000313" key="7">
    <source>
        <dbReference type="Proteomes" id="UP001219525"/>
    </source>
</evidence>
<proteinExistence type="predicted"/>
<keyword evidence="4" id="KW-0862">Zinc</keyword>
<keyword evidence="5" id="KW-0539">Nucleus</keyword>
<comment type="caution">
    <text evidence="6">The sequence shown here is derived from an EMBL/GenBank/DDBJ whole genome shotgun (WGS) entry which is preliminary data.</text>
</comment>
<organism evidence="6 7">
    <name type="scientific">Mycena pura</name>
    <dbReference type="NCBI Taxonomy" id="153505"/>
    <lineage>
        <taxon>Eukaryota</taxon>
        <taxon>Fungi</taxon>
        <taxon>Dikarya</taxon>
        <taxon>Basidiomycota</taxon>
        <taxon>Agaricomycotina</taxon>
        <taxon>Agaricomycetes</taxon>
        <taxon>Agaricomycetidae</taxon>
        <taxon>Agaricales</taxon>
        <taxon>Marasmiineae</taxon>
        <taxon>Mycenaceae</taxon>
        <taxon>Mycena</taxon>
    </lineage>
</organism>
<feature type="non-terminal residue" evidence="6">
    <location>
        <position position="1"/>
    </location>
</feature>
<evidence type="ECO:0000256" key="2">
    <source>
        <dbReference type="ARBA" id="ARBA00022723"/>
    </source>
</evidence>
<name>A0AAD6XZF1_9AGAR</name>
<keyword evidence="2" id="KW-0479">Metal-binding</keyword>
<dbReference type="GO" id="GO:0008270">
    <property type="term" value="F:zinc ion binding"/>
    <property type="evidence" value="ECO:0007669"/>
    <property type="project" value="UniProtKB-KW"/>
</dbReference>
<dbReference type="EMBL" id="JARJCW010000126">
    <property type="protein sequence ID" value="KAJ7191947.1"/>
    <property type="molecule type" value="Genomic_DNA"/>
</dbReference>
<keyword evidence="7" id="KW-1185">Reference proteome</keyword>
<comment type="subcellular location">
    <subcellularLocation>
        <location evidence="1">Nucleus</location>
    </subcellularLocation>
</comment>
<evidence type="ECO:0000313" key="6">
    <source>
        <dbReference type="EMBL" id="KAJ7191947.1"/>
    </source>
</evidence>
<evidence type="ECO:0000256" key="5">
    <source>
        <dbReference type="ARBA" id="ARBA00023242"/>
    </source>
</evidence>
<evidence type="ECO:0000256" key="4">
    <source>
        <dbReference type="ARBA" id="ARBA00022833"/>
    </source>
</evidence>
<dbReference type="AlphaFoldDB" id="A0AAD6XZF1"/>
<dbReference type="GO" id="GO:0005634">
    <property type="term" value="C:nucleus"/>
    <property type="evidence" value="ECO:0007669"/>
    <property type="project" value="UniProtKB-SubCell"/>
</dbReference>